<dbReference type="EMBL" id="JARK01001342">
    <property type="protein sequence ID" value="EYC29102.1"/>
    <property type="molecule type" value="Genomic_DNA"/>
</dbReference>
<protein>
    <submittedName>
        <fullName evidence="1">Uncharacterized protein</fullName>
    </submittedName>
</protein>
<keyword evidence="2" id="KW-1185">Reference proteome</keyword>
<dbReference type="AlphaFoldDB" id="A0A016VQ06"/>
<gene>
    <name evidence="1" type="primary">Acey_s0006.g2787</name>
    <name evidence="1" type="ORF">Y032_0006g2787</name>
</gene>
<reference evidence="2" key="1">
    <citation type="journal article" date="2015" name="Nat. Genet.">
        <title>The genome and transcriptome of the zoonotic hookworm Ancylostoma ceylanicum identify infection-specific gene families.</title>
        <authorList>
            <person name="Schwarz E.M."/>
            <person name="Hu Y."/>
            <person name="Antoshechkin I."/>
            <person name="Miller M.M."/>
            <person name="Sternberg P.W."/>
            <person name="Aroian R.V."/>
        </authorList>
    </citation>
    <scope>NUCLEOTIDE SEQUENCE</scope>
    <source>
        <strain evidence="2">HY135</strain>
    </source>
</reference>
<evidence type="ECO:0000313" key="2">
    <source>
        <dbReference type="Proteomes" id="UP000024635"/>
    </source>
</evidence>
<sequence length="72" mass="8111">MNNENMRGFDALVKVIKDISDGEVNINVDASSNETHPVIDLHDYIMKQANNSKHNNKAKDPLYVEIEGTIQN</sequence>
<accession>A0A016VQ06</accession>
<dbReference type="Proteomes" id="UP000024635">
    <property type="component" value="Unassembled WGS sequence"/>
</dbReference>
<organism evidence="1 2">
    <name type="scientific">Ancylostoma ceylanicum</name>
    <dbReference type="NCBI Taxonomy" id="53326"/>
    <lineage>
        <taxon>Eukaryota</taxon>
        <taxon>Metazoa</taxon>
        <taxon>Ecdysozoa</taxon>
        <taxon>Nematoda</taxon>
        <taxon>Chromadorea</taxon>
        <taxon>Rhabditida</taxon>
        <taxon>Rhabditina</taxon>
        <taxon>Rhabditomorpha</taxon>
        <taxon>Strongyloidea</taxon>
        <taxon>Ancylostomatidae</taxon>
        <taxon>Ancylostomatinae</taxon>
        <taxon>Ancylostoma</taxon>
    </lineage>
</organism>
<evidence type="ECO:0000313" key="1">
    <source>
        <dbReference type="EMBL" id="EYC29102.1"/>
    </source>
</evidence>
<proteinExistence type="predicted"/>
<comment type="caution">
    <text evidence="1">The sequence shown here is derived from an EMBL/GenBank/DDBJ whole genome shotgun (WGS) entry which is preliminary data.</text>
</comment>
<name>A0A016VQ06_9BILA</name>